<organism evidence="3 4">
    <name type="scientific">Periplaneta americana</name>
    <name type="common">American cockroach</name>
    <name type="synonym">Blatta americana</name>
    <dbReference type="NCBI Taxonomy" id="6978"/>
    <lineage>
        <taxon>Eukaryota</taxon>
        <taxon>Metazoa</taxon>
        <taxon>Ecdysozoa</taxon>
        <taxon>Arthropoda</taxon>
        <taxon>Hexapoda</taxon>
        <taxon>Insecta</taxon>
        <taxon>Pterygota</taxon>
        <taxon>Neoptera</taxon>
        <taxon>Polyneoptera</taxon>
        <taxon>Dictyoptera</taxon>
        <taxon>Blattodea</taxon>
        <taxon>Blattoidea</taxon>
        <taxon>Blattidae</taxon>
        <taxon>Blattinae</taxon>
        <taxon>Periplaneta</taxon>
    </lineage>
</organism>
<feature type="domain" description="MIR" evidence="2">
    <location>
        <begin position="34"/>
        <end position="90"/>
    </location>
</feature>
<comment type="caution">
    <text evidence="3">The sequence shown here is derived from an EMBL/GenBank/DDBJ whole genome shotgun (WGS) entry which is preliminary data.</text>
</comment>
<evidence type="ECO:0000256" key="1">
    <source>
        <dbReference type="ARBA" id="ARBA00022737"/>
    </source>
</evidence>
<dbReference type="SMART" id="SM00472">
    <property type="entry name" value="MIR"/>
    <property type="match status" value="1"/>
</dbReference>
<dbReference type="InterPro" id="IPR016093">
    <property type="entry name" value="MIR_motif"/>
</dbReference>
<gene>
    <name evidence="3" type="ORF">ANN_23652</name>
</gene>
<keyword evidence="4" id="KW-1185">Reference proteome</keyword>
<dbReference type="PANTHER" id="PTHR10050">
    <property type="entry name" value="DOLICHYL-PHOSPHATE-MANNOSE--PROTEIN MANNOSYLTRANSFERASE"/>
    <property type="match status" value="1"/>
</dbReference>
<dbReference type="SUPFAM" id="SSF82109">
    <property type="entry name" value="MIR domain"/>
    <property type="match status" value="1"/>
</dbReference>
<evidence type="ECO:0000313" key="3">
    <source>
        <dbReference type="EMBL" id="KAJ4435077.1"/>
    </source>
</evidence>
<dbReference type="PROSITE" id="PS50919">
    <property type="entry name" value="MIR"/>
    <property type="match status" value="1"/>
</dbReference>
<evidence type="ECO:0000259" key="2">
    <source>
        <dbReference type="PROSITE" id="PS50919"/>
    </source>
</evidence>
<dbReference type="InterPro" id="IPR027005">
    <property type="entry name" value="PMT-like"/>
</dbReference>
<proteinExistence type="predicted"/>
<dbReference type="Gene3D" id="2.80.10.50">
    <property type="match status" value="1"/>
</dbReference>
<keyword evidence="1" id="KW-0677">Repeat</keyword>
<reference evidence="3 4" key="1">
    <citation type="journal article" date="2022" name="Allergy">
        <title>Genome assembly and annotation of Periplaneta americana reveal a comprehensive cockroach allergen profile.</title>
        <authorList>
            <person name="Wang L."/>
            <person name="Xiong Q."/>
            <person name="Saelim N."/>
            <person name="Wang L."/>
            <person name="Nong W."/>
            <person name="Wan A.T."/>
            <person name="Shi M."/>
            <person name="Liu X."/>
            <person name="Cao Q."/>
            <person name="Hui J.H.L."/>
            <person name="Sookrung N."/>
            <person name="Leung T.F."/>
            <person name="Tungtrongchitr A."/>
            <person name="Tsui S.K.W."/>
        </authorList>
    </citation>
    <scope>NUCLEOTIDE SEQUENCE [LARGE SCALE GENOMIC DNA]</scope>
    <source>
        <strain evidence="3">PWHHKU_190912</strain>
    </source>
</reference>
<dbReference type="EMBL" id="JAJSOF020000025">
    <property type="protein sequence ID" value="KAJ4435077.1"/>
    <property type="molecule type" value="Genomic_DNA"/>
</dbReference>
<sequence>MGRLSKVTTYTHKDDNNLFIVKKYNSEIADDDEVELVRNGDLIRLEHVTTRRNLHSHKEMAPISKKHYQVTGYGENGTGDANDVWKIMIVGGKDDEPVTTVSSRLKLVHYLQHCVLTSSGKQLPKW</sequence>
<dbReference type="Pfam" id="PF02815">
    <property type="entry name" value="MIR"/>
    <property type="match status" value="1"/>
</dbReference>
<dbReference type="PANTHER" id="PTHR10050:SF46">
    <property type="entry name" value="PROTEIN O-MANNOSYL-TRANSFERASE 2"/>
    <property type="match status" value="1"/>
</dbReference>
<dbReference type="Proteomes" id="UP001148838">
    <property type="component" value="Unassembled WGS sequence"/>
</dbReference>
<evidence type="ECO:0000313" key="4">
    <source>
        <dbReference type="Proteomes" id="UP001148838"/>
    </source>
</evidence>
<name>A0ABQ8SN05_PERAM</name>
<dbReference type="InterPro" id="IPR036300">
    <property type="entry name" value="MIR_dom_sf"/>
</dbReference>
<protein>
    <recommendedName>
        <fullName evidence="2">MIR domain-containing protein</fullName>
    </recommendedName>
</protein>
<accession>A0ABQ8SN05</accession>